<dbReference type="PANTHER" id="PTHR19375">
    <property type="entry name" value="HEAT SHOCK PROTEIN 70KDA"/>
    <property type="match status" value="1"/>
</dbReference>
<protein>
    <submittedName>
        <fullName evidence="3">Uncharacterized protein</fullName>
    </submittedName>
</protein>
<evidence type="ECO:0000313" key="4">
    <source>
        <dbReference type="Proteomes" id="UP001227230"/>
    </source>
</evidence>
<accession>A0ABY9DX77</accession>
<dbReference type="SUPFAM" id="SSF100920">
    <property type="entry name" value="Heat shock protein 70kD (HSP70), peptide-binding domain"/>
    <property type="match status" value="1"/>
</dbReference>
<dbReference type="Pfam" id="PF00012">
    <property type="entry name" value="HSP70"/>
    <property type="match status" value="1"/>
</dbReference>
<dbReference type="InterPro" id="IPR013126">
    <property type="entry name" value="Hsp_70_fam"/>
</dbReference>
<sequence>MIRITTIPTKKEPVFSTYLDNQPGELIQVPEGERTRTRDSNLLGKSELSGIPLALRDVPRITVCFDIDANEILNIPIEDTPPTEQTQLHYGFHPCMVIPYHPASA</sequence>
<keyword evidence="2" id="KW-0067">ATP-binding</keyword>
<name>A0ABY9DX77_VITVI</name>
<dbReference type="EMBL" id="CP126666">
    <property type="protein sequence ID" value="WKA12198.1"/>
    <property type="molecule type" value="Genomic_DNA"/>
</dbReference>
<gene>
    <name evidence="3" type="ORF">VitviT2T_029614</name>
</gene>
<dbReference type="Proteomes" id="UP001227230">
    <property type="component" value="Chromosome 19"/>
</dbReference>
<dbReference type="Gene3D" id="2.60.34.10">
    <property type="entry name" value="Substrate Binding Domain Of DNAk, Chain A, domain 1"/>
    <property type="match status" value="1"/>
</dbReference>
<evidence type="ECO:0000313" key="3">
    <source>
        <dbReference type="EMBL" id="WKA12198.1"/>
    </source>
</evidence>
<organism evidence="3 4">
    <name type="scientific">Vitis vinifera</name>
    <name type="common">Grape</name>
    <dbReference type="NCBI Taxonomy" id="29760"/>
    <lineage>
        <taxon>Eukaryota</taxon>
        <taxon>Viridiplantae</taxon>
        <taxon>Streptophyta</taxon>
        <taxon>Embryophyta</taxon>
        <taxon>Tracheophyta</taxon>
        <taxon>Spermatophyta</taxon>
        <taxon>Magnoliopsida</taxon>
        <taxon>eudicotyledons</taxon>
        <taxon>Gunneridae</taxon>
        <taxon>Pentapetalae</taxon>
        <taxon>rosids</taxon>
        <taxon>Vitales</taxon>
        <taxon>Vitaceae</taxon>
        <taxon>Viteae</taxon>
        <taxon>Vitis</taxon>
    </lineage>
</organism>
<keyword evidence="4" id="KW-1185">Reference proteome</keyword>
<evidence type="ECO:0000256" key="2">
    <source>
        <dbReference type="ARBA" id="ARBA00022840"/>
    </source>
</evidence>
<evidence type="ECO:0000256" key="1">
    <source>
        <dbReference type="ARBA" id="ARBA00022741"/>
    </source>
</evidence>
<dbReference type="InterPro" id="IPR029047">
    <property type="entry name" value="HSP70_peptide-bd_sf"/>
</dbReference>
<keyword evidence="1" id="KW-0547">Nucleotide-binding</keyword>
<reference evidence="3 4" key="1">
    <citation type="journal article" date="2023" name="Hortic Res">
        <title>The complete reference genome for grapevine (Vitis vinifera L.) genetics and breeding.</title>
        <authorList>
            <person name="Shi X."/>
            <person name="Cao S."/>
            <person name="Wang X."/>
            <person name="Huang S."/>
            <person name="Wang Y."/>
            <person name="Liu Z."/>
            <person name="Liu W."/>
            <person name="Leng X."/>
            <person name="Peng Y."/>
            <person name="Wang N."/>
            <person name="Wang Y."/>
            <person name="Ma Z."/>
            <person name="Xu X."/>
            <person name="Zhang F."/>
            <person name="Xue H."/>
            <person name="Zhong H."/>
            <person name="Wang Y."/>
            <person name="Zhang K."/>
            <person name="Velt A."/>
            <person name="Avia K."/>
            <person name="Holtgrawe D."/>
            <person name="Grimplet J."/>
            <person name="Matus J.T."/>
            <person name="Ware D."/>
            <person name="Wu X."/>
            <person name="Wang H."/>
            <person name="Liu C."/>
            <person name="Fang Y."/>
            <person name="Rustenholz C."/>
            <person name="Cheng Z."/>
            <person name="Xiao H."/>
            <person name="Zhou Y."/>
        </authorList>
    </citation>
    <scope>NUCLEOTIDE SEQUENCE [LARGE SCALE GENOMIC DNA]</scope>
    <source>
        <strain evidence="4">cv. Pinot noir / PN40024</strain>
        <tissue evidence="3">Leaf</tissue>
    </source>
</reference>
<proteinExistence type="predicted"/>